<keyword evidence="6 10" id="KW-0418">Kinase</keyword>
<keyword evidence="5" id="KW-0547">Nucleotide-binding</keyword>
<feature type="domain" description="Histidine kinase" evidence="9">
    <location>
        <begin position="401"/>
        <end position="586"/>
    </location>
</feature>
<dbReference type="SUPFAM" id="SSF55874">
    <property type="entry name" value="ATPase domain of HSP90 chaperone/DNA topoisomerase II/histidine kinase"/>
    <property type="match status" value="1"/>
</dbReference>
<dbReference type="OrthoDB" id="5342753at2"/>
<comment type="catalytic activity">
    <reaction evidence="1">
        <text>ATP + protein L-histidine = ADP + protein N-phospho-L-histidine.</text>
        <dbReference type="EC" id="2.7.13.3"/>
    </reaction>
</comment>
<proteinExistence type="predicted"/>
<keyword evidence="4 10" id="KW-0808">Transferase</keyword>
<name>A0A1Y0HL28_9BACT</name>
<dbReference type="InterPro" id="IPR036890">
    <property type="entry name" value="HATPase_C_sf"/>
</dbReference>
<dbReference type="Proteomes" id="UP000196005">
    <property type="component" value="Chromosome"/>
</dbReference>
<organism evidence="10 11">
    <name type="scientific">Sulfurospirillum diekertiae</name>
    <dbReference type="NCBI Taxonomy" id="1854492"/>
    <lineage>
        <taxon>Bacteria</taxon>
        <taxon>Pseudomonadati</taxon>
        <taxon>Campylobacterota</taxon>
        <taxon>Epsilonproteobacteria</taxon>
        <taxon>Campylobacterales</taxon>
        <taxon>Sulfurospirillaceae</taxon>
        <taxon>Sulfurospirillum</taxon>
    </lineage>
</organism>
<evidence type="ECO:0000313" key="11">
    <source>
        <dbReference type="Proteomes" id="UP000196005"/>
    </source>
</evidence>
<keyword evidence="3" id="KW-0597">Phosphoprotein</keyword>
<dbReference type="InterPro" id="IPR011622">
    <property type="entry name" value="7TMR_DISM_rcpt_extracell_dom2"/>
</dbReference>
<feature type="transmembrane region" description="Helical" evidence="8">
    <location>
        <begin position="245"/>
        <end position="264"/>
    </location>
</feature>
<sequence>MQQFLLWCLCIFSLSAAPIEIGQRSDVSILEHAEIYIEQDAKFKVGDVPSQDFFRPYDSNFITRGYTDDEAVWLHFSLKNDSHEVIKRFLHVNNSMLDSIVLYTSSGDVYTRGVMYLPPIGDTLDYSFLIQLNPLEEQSFYLKVLSNSCATYFNLYAESEDVLWKKNLNKQLILTFLFSIMGTLLVYNMFINFFTKERVYFMYILYIGVTLYNALSYTGMLFVVMKPFFSNKNMVAWSAIDTYLGPLYTLAIPISVLFFILDFMHIERYTKIYLSFKYLILVFVGFAFIFLFSSYDLYEWIMYYMCLISLYILAIAVYLVYKKEENSIYFLVSWGVNTTGTFLFLLYNMGIYIPLNGEYWYFYELSVVFEGLVFSIILSKRLNHTKTLASSLSTYQVLVRELHHRVKNNLQFIVSLYRLKLRKYLDADGKIMLAEAEQNVRSIGKIHEILYAHQDITALDANDYFEELIAEIKRGYPHTHIEIEINAKESLLLDQAIYCGLVVNELVTNALKYAFDEQGGTIIVSLEKEQATFILKIEDNGRGFDVNAQQSSFGISLVERLVQDELNGKVNFKSSEKGTQCLISWR</sequence>
<dbReference type="Gene3D" id="3.30.565.10">
    <property type="entry name" value="Histidine kinase-like ATPase, C-terminal domain"/>
    <property type="match status" value="1"/>
</dbReference>
<keyword evidence="8" id="KW-0472">Membrane</keyword>
<feature type="transmembrane region" description="Helical" evidence="8">
    <location>
        <begin position="203"/>
        <end position="225"/>
    </location>
</feature>
<evidence type="ECO:0000259" key="9">
    <source>
        <dbReference type="PROSITE" id="PS50109"/>
    </source>
</evidence>
<dbReference type="KEGG" id="suls:Sdiek1_1496"/>
<feature type="transmembrane region" description="Helical" evidence="8">
    <location>
        <begin position="301"/>
        <end position="321"/>
    </location>
</feature>
<evidence type="ECO:0000256" key="7">
    <source>
        <dbReference type="ARBA" id="ARBA00022840"/>
    </source>
</evidence>
<evidence type="ECO:0000256" key="8">
    <source>
        <dbReference type="SAM" id="Phobius"/>
    </source>
</evidence>
<dbReference type="Pfam" id="PF07568">
    <property type="entry name" value="HisKA_2"/>
    <property type="match status" value="1"/>
</dbReference>
<dbReference type="GO" id="GO:0005524">
    <property type="term" value="F:ATP binding"/>
    <property type="evidence" value="ECO:0007669"/>
    <property type="project" value="UniProtKB-KW"/>
</dbReference>
<feature type="transmembrane region" description="Helical" evidence="8">
    <location>
        <begin position="328"/>
        <end position="347"/>
    </location>
</feature>
<evidence type="ECO:0000256" key="2">
    <source>
        <dbReference type="ARBA" id="ARBA00012438"/>
    </source>
</evidence>
<dbReference type="Gene3D" id="2.60.40.2380">
    <property type="match status" value="1"/>
</dbReference>
<protein>
    <recommendedName>
        <fullName evidence="2">histidine kinase</fullName>
        <ecNumber evidence="2">2.7.13.3</ecNumber>
    </recommendedName>
</protein>
<accession>A0A1Y0HL28</accession>
<dbReference type="RefSeq" id="WP_087438588.1">
    <property type="nucleotide sequence ID" value="NZ_CP021416.1"/>
</dbReference>
<dbReference type="InterPro" id="IPR005467">
    <property type="entry name" value="His_kinase_dom"/>
</dbReference>
<dbReference type="Pfam" id="PF07695">
    <property type="entry name" value="7TMR-DISM_7TM"/>
    <property type="match status" value="1"/>
</dbReference>
<evidence type="ECO:0000313" key="10">
    <source>
        <dbReference type="EMBL" id="ARU48660.1"/>
    </source>
</evidence>
<keyword evidence="8" id="KW-0812">Transmembrane</keyword>
<evidence type="ECO:0000256" key="5">
    <source>
        <dbReference type="ARBA" id="ARBA00022741"/>
    </source>
</evidence>
<dbReference type="PANTHER" id="PTHR41523:SF8">
    <property type="entry name" value="ETHYLENE RESPONSE SENSOR PROTEIN"/>
    <property type="match status" value="1"/>
</dbReference>
<dbReference type="AlphaFoldDB" id="A0A1Y0HL28"/>
<dbReference type="PANTHER" id="PTHR41523">
    <property type="entry name" value="TWO-COMPONENT SYSTEM SENSOR PROTEIN"/>
    <property type="match status" value="1"/>
</dbReference>
<dbReference type="EC" id="2.7.13.3" evidence="2"/>
<dbReference type="InterPro" id="IPR011495">
    <property type="entry name" value="Sig_transdc_His_kin_sub2_dim/P"/>
</dbReference>
<keyword evidence="11" id="KW-1185">Reference proteome</keyword>
<reference evidence="11" key="1">
    <citation type="submission" date="2017-05" db="EMBL/GenBank/DDBJ databases">
        <title>Dechlorination kinetics govern the competition between two new strains of the genus Sulfurospirillum.</title>
        <authorList>
            <person name="Buttet G.F."/>
            <person name="Murray A.M."/>
            <person name="Goris T."/>
            <person name="Burion M."/>
            <person name="Lin B."/>
            <person name="Rolle M."/>
            <person name="Maillard J."/>
        </authorList>
    </citation>
    <scope>NUCLEOTIDE SEQUENCE [LARGE SCALE GENOMIC DNA]</scope>
    <source>
        <strain evidence="11">SL2-1</strain>
    </source>
</reference>
<evidence type="ECO:0000256" key="6">
    <source>
        <dbReference type="ARBA" id="ARBA00022777"/>
    </source>
</evidence>
<dbReference type="InterPro" id="IPR011623">
    <property type="entry name" value="7TMR_DISM_rcpt_extracell_dom1"/>
</dbReference>
<evidence type="ECO:0000256" key="3">
    <source>
        <dbReference type="ARBA" id="ARBA00022553"/>
    </source>
</evidence>
<dbReference type="GO" id="GO:0004673">
    <property type="term" value="F:protein histidine kinase activity"/>
    <property type="evidence" value="ECO:0007669"/>
    <property type="project" value="UniProtKB-EC"/>
</dbReference>
<dbReference type="EMBL" id="CP021416">
    <property type="protein sequence ID" value="ARU48660.1"/>
    <property type="molecule type" value="Genomic_DNA"/>
</dbReference>
<evidence type="ECO:0000256" key="4">
    <source>
        <dbReference type="ARBA" id="ARBA00022679"/>
    </source>
</evidence>
<feature type="transmembrane region" description="Helical" evidence="8">
    <location>
        <begin position="276"/>
        <end position="295"/>
    </location>
</feature>
<dbReference type="InterPro" id="IPR003594">
    <property type="entry name" value="HATPase_dom"/>
</dbReference>
<keyword evidence="7" id="KW-0067">ATP-binding</keyword>
<dbReference type="Pfam" id="PF02518">
    <property type="entry name" value="HATPase_c"/>
    <property type="match status" value="1"/>
</dbReference>
<dbReference type="Pfam" id="PF07696">
    <property type="entry name" value="7TMR-DISMED2"/>
    <property type="match status" value="1"/>
</dbReference>
<feature type="transmembrane region" description="Helical" evidence="8">
    <location>
        <begin position="172"/>
        <end position="191"/>
    </location>
</feature>
<dbReference type="PROSITE" id="PS50109">
    <property type="entry name" value="HIS_KIN"/>
    <property type="match status" value="1"/>
</dbReference>
<feature type="transmembrane region" description="Helical" evidence="8">
    <location>
        <begin position="359"/>
        <end position="378"/>
    </location>
</feature>
<gene>
    <name evidence="10" type="ORF">Sdiek1_1496</name>
</gene>
<keyword evidence="8" id="KW-1133">Transmembrane helix</keyword>
<evidence type="ECO:0000256" key="1">
    <source>
        <dbReference type="ARBA" id="ARBA00000085"/>
    </source>
</evidence>